<name>A0A2I0VFT2_9ASPA</name>
<keyword evidence="2" id="KW-1185">Reference proteome</keyword>
<accession>A0A2I0VFT2</accession>
<reference evidence="1 2" key="2">
    <citation type="journal article" date="2017" name="Nature">
        <title>The Apostasia genome and the evolution of orchids.</title>
        <authorList>
            <person name="Zhang G.Q."/>
            <person name="Liu K.W."/>
            <person name="Li Z."/>
            <person name="Lohaus R."/>
            <person name="Hsiao Y.Y."/>
            <person name="Niu S.C."/>
            <person name="Wang J.Y."/>
            <person name="Lin Y.C."/>
            <person name="Xu Q."/>
            <person name="Chen L.J."/>
            <person name="Yoshida K."/>
            <person name="Fujiwara S."/>
            <person name="Wang Z.W."/>
            <person name="Zhang Y.Q."/>
            <person name="Mitsuda N."/>
            <person name="Wang M."/>
            <person name="Liu G.H."/>
            <person name="Pecoraro L."/>
            <person name="Huang H.X."/>
            <person name="Xiao X.J."/>
            <person name="Lin M."/>
            <person name="Wu X.Y."/>
            <person name="Wu W.L."/>
            <person name="Chen Y.Y."/>
            <person name="Chang S.B."/>
            <person name="Sakamoto S."/>
            <person name="Ohme-Takagi M."/>
            <person name="Yagi M."/>
            <person name="Zeng S.J."/>
            <person name="Shen C.Y."/>
            <person name="Yeh C.M."/>
            <person name="Luo Y.B."/>
            <person name="Tsai W.C."/>
            <person name="Van de Peer Y."/>
            <person name="Liu Z.J."/>
        </authorList>
    </citation>
    <scope>NUCLEOTIDE SEQUENCE [LARGE SCALE GENOMIC DNA]</scope>
    <source>
        <tissue evidence="1">The whole plant</tissue>
    </source>
</reference>
<sequence>METPRDLFTVSPAPARALGFLHFLRFCISLFLPEVDDETVADHKSGRGMVAPNLRLTCAFVAFKLTVKF</sequence>
<dbReference type="EMBL" id="KZ503684">
    <property type="protein sequence ID" value="PKU62243.1"/>
    <property type="molecule type" value="Genomic_DNA"/>
</dbReference>
<protein>
    <submittedName>
        <fullName evidence="1">Uncharacterized protein</fullName>
    </submittedName>
</protein>
<dbReference type="Proteomes" id="UP000233837">
    <property type="component" value="Unassembled WGS sequence"/>
</dbReference>
<evidence type="ECO:0000313" key="1">
    <source>
        <dbReference type="EMBL" id="PKU62243.1"/>
    </source>
</evidence>
<proteinExistence type="predicted"/>
<dbReference type="AlphaFoldDB" id="A0A2I0VFT2"/>
<evidence type="ECO:0000313" key="2">
    <source>
        <dbReference type="Proteomes" id="UP000233837"/>
    </source>
</evidence>
<organism evidence="1 2">
    <name type="scientific">Dendrobium catenatum</name>
    <dbReference type="NCBI Taxonomy" id="906689"/>
    <lineage>
        <taxon>Eukaryota</taxon>
        <taxon>Viridiplantae</taxon>
        <taxon>Streptophyta</taxon>
        <taxon>Embryophyta</taxon>
        <taxon>Tracheophyta</taxon>
        <taxon>Spermatophyta</taxon>
        <taxon>Magnoliopsida</taxon>
        <taxon>Liliopsida</taxon>
        <taxon>Asparagales</taxon>
        <taxon>Orchidaceae</taxon>
        <taxon>Epidendroideae</taxon>
        <taxon>Malaxideae</taxon>
        <taxon>Dendrobiinae</taxon>
        <taxon>Dendrobium</taxon>
    </lineage>
</organism>
<reference evidence="1 2" key="1">
    <citation type="journal article" date="2016" name="Sci. Rep.">
        <title>The Dendrobium catenatum Lindl. genome sequence provides insights into polysaccharide synthase, floral development and adaptive evolution.</title>
        <authorList>
            <person name="Zhang G.Q."/>
            <person name="Xu Q."/>
            <person name="Bian C."/>
            <person name="Tsai W.C."/>
            <person name="Yeh C.M."/>
            <person name="Liu K.W."/>
            <person name="Yoshida K."/>
            <person name="Zhang L.S."/>
            <person name="Chang S.B."/>
            <person name="Chen F."/>
            <person name="Shi Y."/>
            <person name="Su Y.Y."/>
            <person name="Zhang Y.Q."/>
            <person name="Chen L.J."/>
            <person name="Yin Y."/>
            <person name="Lin M."/>
            <person name="Huang H."/>
            <person name="Deng H."/>
            <person name="Wang Z.W."/>
            <person name="Zhu S.L."/>
            <person name="Zhao X."/>
            <person name="Deng C."/>
            <person name="Niu S.C."/>
            <person name="Huang J."/>
            <person name="Wang M."/>
            <person name="Liu G.H."/>
            <person name="Yang H.J."/>
            <person name="Xiao X.J."/>
            <person name="Hsiao Y.Y."/>
            <person name="Wu W.L."/>
            <person name="Chen Y.Y."/>
            <person name="Mitsuda N."/>
            <person name="Ohme-Takagi M."/>
            <person name="Luo Y.B."/>
            <person name="Van de Peer Y."/>
            <person name="Liu Z.J."/>
        </authorList>
    </citation>
    <scope>NUCLEOTIDE SEQUENCE [LARGE SCALE GENOMIC DNA]</scope>
    <source>
        <tissue evidence="1">The whole plant</tissue>
    </source>
</reference>
<gene>
    <name evidence="1" type="ORF">MA16_Dca026638</name>
</gene>